<dbReference type="NCBIfam" id="TIGR02937">
    <property type="entry name" value="sigma70-ECF"/>
    <property type="match status" value="1"/>
</dbReference>
<dbReference type="InterPro" id="IPR013324">
    <property type="entry name" value="RNA_pol_sigma_r3/r4-like"/>
</dbReference>
<dbReference type="InterPro" id="IPR013249">
    <property type="entry name" value="RNA_pol_sigma70_r4_t2"/>
</dbReference>
<dbReference type="InterPro" id="IPR014284">
    <property type="entry name" value="RNA_pol_sigma-70_dom"/>
</dbReference>
<keyword evidence="3" id="KW-0805">Transcription regulation</keyword>
<dbReference type="NCBIfam" id="TIGR02957">
    <property type="entry name" value="SigX4"/>
    <property type="match status" value="1"/>
</dbReference>
<comment type="similarity">
    <text evidence="1">Belongs to the sigma-70 factor family. ECF subfamily.</text>
</comment>
<dbReference type="Gene3D" id="3.10.450.50">
    <property type="match status" value="1"/>
</dbReference>
<evidence type="ECO:0000259" key="7">
    <source>
        <dbReference type="Pfam" id="PF08281"/>
    </source>
</evidence>
<dbReference type="PANTHER" id="PTHR30173">
    <property type="entry name" value="SIGMA 19 FACTOR"/>
    <property type="match status" value="1"/>
</dbReference>
<dbReference type="Gene3D" id="1.10.10.10">
    <property type="entry name" value="Winged helix-like DNA-binding domain superfamily/Winged helix DNA-binding domain"/>
    <property type="match status" value="1"/>
</dbReference>
<dbReference type="InterPro" id="IPR007627">
    <property type="entry name" value="RNA_pol_sigma70_r2"/>
</dbReference>
<dbReference type="Gene3D" id="1.10.1740.10">
    <property type="match status" value="1"/>
</dbReference>
<name>A0A6L9QAB5_9ACTN</name>
<reference evidence="8 9" key="1">
    <citation type="submission" date="2020-01" db="EMBL/GenBank/DDBJ databases">
        <title>Insect and environment-associated Actinomycetes.</title>
        <authorList>
            <person name="Currrie C."/>
            <person name="Chevrette M."/>
            <person name="Carlson C."/>
            <person name="Stubbendieck R."/>
            <person name="Wendt-Pienkowski E."/>
        </authorList>
    </citation>
    <scope>NUCLEOTIDE SEQUENCE [LARGE SCALE GENOMIC DNA]</scope>
    <source>
        <strain evidence="8 9">SID10258</strain>
    </source>
</reference>
<dbReference type="InterPro" id="IPR013325">
    <property type="entry name" value="RNA_pol_sigma_r2"/>
</dbReference>
<keyword evidence="4" id="KW-0731">Sigma factor</keyword>
<dbReference type="NCBIfam" id="NF007214">
    <property type="entry name" value="PRK09636.1"/>
    <property type="match status" value="1"/>
</dbReference>
<evidence type="ECO:0000256" key="5">
    <source>
        <dbReference type="ARBA" id="ARBA00023163"/>
    </source>
</evidence>
<comment type="subunit">
    <text evidence="2">Interacts transiently with the RNA polymerase catalytic core formed by RpoA, RpoB, RpoC and RpoZ (2 alpha, 1 beta, 1 beta' and 1 omega subunit) to form the RNA polymerase holoenzyme that can initiate transcription.</text>
</comment>
<dbReference type="PANTHER" id="PTHR30173:SF36">
    <property type="entry name" value="ECF RNA POLYMERASE SIGMA FACTOR SIGJ"/>
    <property type="match status" value="1"/>
</dbReference>
<gene>
    <name evidence="8" type="ORF">G3I70_05800</name>
</gene>
<dbReference type="SUPFAM" id="SSF88946">
    <property type="entry name" value="Sigma2 domain of RNA polymerase sigma factors"/>
    <property type="match status" value="1"/>
</dbReference>
<sequence>MTDGTLDEAASVFADLRPRLFGIAYQMLGGVAEAEDVVQETWVKWQTADRGPVRDPAAFLVTMTTRLAINVIQSARRRREKYVGPWLPEPIDTRGGPEAGAEQAADVELAVLMLLERLSPPERAAYVLRESFDYPYADIAAILRVTEANARQLASRGRRRVAAGRRNPVSRAAHRRLLETFLAAARTGDLDALESLLAEDAVSYSDGNGAVRGASRIPIIGRERVAKVVVAYAPRFWTGTTVSWVEANGRPAILVSRDGAAYALITITASDDGIDQLLWVLNPDKLGGYRTA</sequence>
<dbReference type="GO" id="GO:0006352">
    <property type="term" value="P:DNA-templated transcription initiation"/>
    <property type="evidence" value="ECO:0007669"/>
    <property type="project" value="InterPro"/>
</dbReference>
<dbReference type="GO" id="GO:0016987">
    <property type="term" value="F:sigma factor activity"/>
    <property type="evidence" value="ECO:0007669"/>
    <property type="project" value="UniProtKB-KW"/>
</dbReference>
<feature type="domain" description="RNA polymerase sigma-70 region 2" evidence="6">
    <location>
        <begin position="13"/>
        <end position="78"/>
    </location>
</feature>
<evidence type="ECO:0000256" key="1">
    <source>
        <dbReference type="ARBA" id="ARBA00010641"/>
    </source>
</evidence>
<protein>
    <submittedName>
        <fullName evidence="8">RNA polymerase sigma-70 factor</fullName>
    </submittedName>
</protein>
<dbReference type="SUPFAM" id="SSF88659">
    <property type="entry name" value="Sigma3 and sigma4 domains of RNA polymerase sigma factors"/>
    <property type="match status" value="1"/>
</dbReference>
<dbReference type="InterPro" id="IPR052704">
    <property type="entry name" value="ECF_Sigma-70_Domain"/>
</dbReference>
<dbReference type="InterPro" id="IPR032710">
    <property type="entry name" value="NTF2-like_dom_sf"/>
</dbReference>
<evidence type="ECO:0000256" key="2">
    <source>
        <dbReference type="ARBA" id="ARBA00011344"/>
    </source>
</evidence>
<dbReference type="InterPro" id="IPR014303">
    <property type="entry name" value="RNA_pol_sigma-70_ECF"/>
</dbReference>
<comment type="caution">
    <text evidence="8">The sequence shown here is derived from an EMBL/GenBank/DDBJ whole genome shotgun (WGS) entry which is preliminary data.</text>
</comment>
<evidence type="ECO:0000313" key="8">
    <source>
        <dbReference type="EMBL" id="NEA22008.1"/>
    </source>
</evidence>
<dbReference type="SUPFAM" id="SSF54427">
    <property type="entry name" value="NTF2-like"/>
    <property type="match status" value="1"/>
</dbReference>
<evidence type="ECO:0000256" key="3">
    <source>
        <dbReference type="ARBA" id="ARBA00023015"/>
    </source>
</evidence>
<dbReference type="InterPro" id="IPR036388">
    <property type="entry name" value="WH-like_DNA-bd_sf"/>
</dbReference>
<organism evidence="8 9">
    <name type="scientific">Actinomadura bangladeshensis</name>
    <dbReference type="NCBI Taxonomy" id="453573"/>
    <lineage>
        <taxon>Bacteria</taxon>
        <taxon>Bacillati</taxon>
        <taxon>Actinomycetota</taxon>
        <taxon>Actinomycetes</taxon>
        <taxon>Streptosporangiales</taxon>
        <taxon>Thermomonosporaceae</taxon>
        <taxon>Actinomadura</taxon>
    </lineage>
</organism>
<keyword evidence="5" id="KW-0804">Transcription</keyword>
<dbReference type="Proteomes" id="UP000475532">
    <property type="component" value="Unassembled WGS sequence"/>
</dbReference>
<feature type="domain" description="RNA polymerase sigma factor 70 region 4 type 2" evidence="7">
    <location>
        <begin position="110"/>
        <end position="160"/>
    </location>
</feature>
<dbReference type="GO" id="GO:0003677">
    <property type="term" value="F:DNA binding"/>
    <property type="evidence" value="ECO:0007669"/>
    <property type="project" value="InterPro"/>
</dbReference>
<dbReference type="EMBL" id="JAAGLI010000147">
    <property type="protein sequence ID" value="NEA22008.1"/>
    <property type="molecule type" value="Genomic_DNA"/>
</dbReference>
<dbReference type="RefSeq" id="WP_163053619.1">
    <property type="nucleotide sequence ID" value="NZ_JAAGLI010000147.1"/>
</dbReference>
<dbReference type="Pfam" id="PF04542">
    <property type="entry name" value="Sigma70_r2"/>
    <property type="match status" value="1"/>
</dbReference>
<evidence type="ECO:0000313" key="9">
    <source>
        <dbReference type="Proteomes" id="UP000475532"/>
    </source>
</evidence>
<dbReference type="Pfam" id="PF08281">
    <property type="entry name" value="Sigma70_r4_2"/>
    <property type="match status" value="1"/>
</dbReference>
<evidence type="ECO:0000256" key="4">
    <source>
        <dbReference type="ARBA" id="ARBA00023082"/>
    </source>
</evidence>
<evidence type="ECO:0000259" key="6">
    <source>
        <dbReference type="Pfam" id="PF04542"/>
    </source>
</evidence>
<accession>A0A6L9QAB5</accession>
<dbReference type="AlphaFoldDB" id="A0A6L9QAB5"/>
<proteinExistence type="inferred from homology"/>